<keyword evidence="3" id="KW-1185">Reference proteome</keyword>
<evidence type="ECO:0000313" key="2">
    <source>
        <dbReference type="EMBL" id="GMS96889.1"/>
    </source>
</evidence>
<keyword evidence="1" id="KW-0472">Membrane</keyword>
<sequence length="428" mass="45897">MDTVGLSIDNLGDAMTIDEGHLQVLLLTGGERRREELHVLEGRLRVLHLALVVVRHASPVVLALRGRLRGGRGWVLCGAAVRILGGVLRLLMLGGRWLGVLRPGLAGLSVGRRRHVVRNSRLRSSGLSGTSVGVRVYIIRLLHSLLRSGSVVGHASVVRVVARALLHRLHRSTVRMLTVGGSRVRRGGPSRVVRATSGSGARSVLSRLGILIAGSGRGLVSLNLGWSLDVSRSSGRRTVPRRRRGTLIGGLGRGALVSVRLLVLWGRVVARVGTHAGWGGACGGLLVADKLSRSQFLLSELLGRCGSLYVVVGGHGGRRRGVLLMNGCCGSGVARLLVLLLMLHGLQVLLLGLLRDRSGLGLRKVLWLGGGLGVLRNGLRGGRLQVLLLLRLLHELLGLLHRLQVLLRHGLKGGRLQILLRLRLLHKL</sequence>
<protein>
    <submittedName>
        <fullName evidence="2">Uncharacterized protein</fullName>
    </submittedName>
</protein>
<dbReference type="Proteomes" id="UP001432027">
    <property type="component" value="Unassembled WGS sequence"/>
</dbReference>
<feature type="non-terminal residue" evidence="2">
    <location>
        <position position="428"/>
    </location>
</feature>
<accession>A0AAV5TRP9</accession>
<keyword evidence="1" id="KW-0812">Transmembrane</keyword>
<name>A0AAV5TRP9_9BILA</name>
<proteinExistence type="predicted"/>
<organism evidence="2 3">
    <name type="scientific">Pristionchus entomophagus</name>
    <dbReference type="NCBI Taxonomy" id="358040"/>
    <lineage>
        <taxon>Eukaryota</taxon>
        <taxon>Metazoa</taxon>
        <taxon>Ecdysozoa</taxon>
        <taxon>Nematoda</taxon>
        <taxon>Chromadorea</taxon>
        <taxon>Rhabditida</taxon>
        <taxon>Rhabditina</taxon>
        <taxon>Diplogasteromorpha</taxon>
        <taxon>Diplogasteroidea</taxon>
        <taxon>Neodiplogasteridae</taxon>
        <taxon>Pristionchus</taxon>
    </lineage>
</organism>
<gene>
    <name evidence="2" type="ORF">PENTCL1PPCAC_19064</name>
</gene>
<comment type="caution">
    <text evidence="2">The sequence shown here is derived from an EMBL/GenBank/DDBJ whole genome shotgun (WGS) entry which is preliminary data.</text>
</comment>
<reference evidence="2" key="1">
    <citation type="submission" date="2023-10" db="EMBL/GenBank/DDBJ databases">
        <title>Genome assembly of Pristionchus species.</title>
        <authorList>
            <person name="Yoshida K."/>
            <person name="Sommer R.J."/>
        </authorList>
    </citation>
    <scope>NUCLEOTIDE SEQUENCE</scope>
    <source>
        <strain evidence="2">RS0144</strain>
    </source>
</reference>
<evidence type="ECO:0000256" key="1">
    <source>
        <dbReference type="SAM" id="Phobius"/>
    </source>
</evidence>
<dbReference type="AlphaFoldDB" id="A0AAV5TRP9"/>
<feature type="transmembrane region" description="Helical" evidence="1">
    <location>
        <begin position="333"/>
        <end position="354"/>
    </location>
</feature>
<keyword evidence="1" id="KW-1133">Transmembrane helix</keyword>
<dbReference type="EMBL" id="BTSX01000004">
    <property type="protein sequence ID" value="GMS96889.1"/>
    <property type="molecule type" value="Genomic_DNA"/>
</dbReference>
<evidence type="ECO:0000313" key="3">
    <source>
        <dbReference type="Proteomes" id="UP001432027"/>
    </source>
</evidence>